<evidence type="ECO:0000313" key="3">
    <source>
        <dbReference type="Proteomes" id="UP001314170"/>
    </source>
</evidence>
<dbReference type="PANTHER" id="PTHR36028:SF2">
    <property type="entry name" value="ATP SYNTHASE SUBUNIT E, MITOCHONDRIAL"/>
    <property type="match status" value="1"/>
</dbReference>
<keyword evidence="1" id="KW-0472">Membrane</keyword>
<sequence>MAPPPGPYSGASALAVVARASAFSFGLVYGSVKFKILKSGVDDPGHGNGIVTLLYRGRFMDNDKALSERIPSFDAHTWRAQIDHWKRNSYTDQSSSLP</sequence>
<dbReference type="Proteomes" id="UP001314170">
    <property type="component" value="Unassembled WGS sequence"/>
</dbReference>
<dbReference type="AlphaFoldDB" id="A0AAV1S5Z0"/>
<reference evidence="2 3" key="1">
    <citation type="submission" date="2024-01" db="EMBL/GenBank/DDBJ databases">
        <authorList>
            <person name="Waweru B."/>
        </authorList>
    </citation>
    <scope>NUCLEOTIDE SEQUENCE [LARGE SCALE GENOMIC DNA]</scope>
</reference>
<proteinExistence type="predicted"/>
<dbReference type="PANTHER" id="PTHR36028">
    <property type="entry name" value="OSJNBB0050O03.8 PROTEIN"/>
    <property type="match status" value="1"/>
</dbReference>
<keyword evidence="1" id="KW-1133">Transmembrane helix</keyword>
<keyword evidence="3" id="KW-1185">Reference proteome</keyword>
<feature type="transmembrane region" description="Helical" evidence="1">
    <location>
        <begin position="12"/>
        <end position="32"/>
    </location>
</feature>
<name>A0AAV1S5Z0_9ROSI</name>
<accession>A0AAV1S5Z0</accession>
<comment type="caution">
    <text evidence="2">The sequence shown here is derived from an EMBL/GenBank/DDBJ whole genome shotgun (WGS) entry which is preliminary data.</text>
</comment>
<evidence type="ECO:0000313" key="2">
    <source>
        <dbReference type="EMBL" id="CAK7346243.1"/>
    </source>
</evidence>
<dbReference type="EMBL" id="CAWUPB010001173">
    <property type="protein sequence ID" value="CAK7346243.1"/>
    <property type="molecule type" value="Genomic_DNA"/>
</dbReference>
<keyword evidence="1" id="KW-0812">Transmembrane</keyword>
<evidence type="ECO:0000256" key="1">
    <source>
        <dbReference type="SAM" id="Phobius"/>
    </source>
</evidence>
<gene>
    <name evidence="2" type="ORF">DCAF_LOCUS18914</name>
</gene>
<organism evidence="2 3">
    <name type="scientific">Dovyalis caffra</name>
    <dbReference type="NCBI Taxonomy" id="77055"/>
    <lineage>
        <taxon>Eukaryota</taxon>
        <taxon>Viridiplantae</taxon>
        <taxon>Streptophyta</taxon>
        <taxon>Embryophyta</taxon>
        <taxon>Tracheophyta</taxon>
        <taxon>Spermatophyta</taxon>
        <taxon>Magnoliopsida</taxon>
        <taxon>eudicotyledons</taxon>
        <taxon>Gunneridae</taxon>
        <taxon>Pentapetalae</taxon>
        <taxon>rosids</taxon>
        <taxon>fabids</taxon>
        <taxon>Malpighiales</taxon>
        <taxon>Salicaceae</taxon>
        <taxon>Flacourtieae</taxon>
        <taxon>Dovyalis</taxon>
    </lineage>
</organism>
<protein>
    <submittedName>
        <fullName evidence="2">Uncharacterized protein</fullName>
    </submittedName>
</protein>